<dbReference type="Pfam" id="PF00436">
    <property type="entry name" value="SSB"/>
    <property type="match status" value="1"/>
</dbReference>
<dbReference type="EMBL" id="PNGT01000005">
    <property type="protein sequence ID" value="PMC52359.1"/>
    <property type="molecule type" value="Genomic_DNA"/>
</dbReference>
<dbReference type="STRING" id="84135.GCA_001052115_01671"/>
<keyword evidence="1 2" id="KW-0238">DNA-binding</keyword>
<dbReference type="AlphaFoldDB" id="A0A2N6SER4"/>
<dbReference type="InterPro" id="IPR011344">
    <property type="entry name" value="ssDNA-bd"/>
</dbReference>
<reference evidence="4 5" key="1">
    <citation type="submission" date="2017-09" db="EMBL/GenBank/DDBJ databases">
        <title>Bacterial strain isolated from the female urinary microbiota.</title>
        <authorList>
            <person name="Thomas-White K."/>
            <person name="Kumar N."/>
            <person name="Forster S."/>
            <person name="Putonti C."/>
            <person name="Lawley T."/>
            <person name="Wolfe A.J."/>
        </authorList>
    </citation>
    <scope>NUCLEOTIDE SEQUENCE [LARGE SCALE GENOMIC DNA]</scope>
    <source>
        <strain evidence="4 5">UMB0186</strain>
    </source>
</reference>
<dbReference type="CDD" id="cd04496">
    <property type="entry name" value="SSB_OBF"/>
    <property type="match status" value="1"/>
</dbReference>
<dbReference type="InterPro" id="IPR012340">
    <property type="entry name" value="NA-bd_OB-fold"/>
</dbReference>
<dbReference type="PANTHER" id="PTHR10302">
    <property type="entry name" value="SINGLE-STRANDED DNA-BINDING PROTEIN"/>
    <property type="match status" value="1"/>
</dbReference>
<protein>
    <recommendedName>
        <fullName evidence="2 3">Single-stranded DNA-binding protein</fullName>
        <shortName evidence="2">SSB</shortName>
    </recommendedName>
</protein>
<accession>A0A2N6SER4</accession>
<dbReference type="PIRSF" id="PIRSF002070">
    <property type="entry name" value="SSB"/>
    <property type="match status" value="1"/>
</dbReference>
<comment type="subunit">
    <text evidence="2">Homotetramer.</text>
</comment>
<dbReference type="OrthoDB" id="9809878at2"/>
<evidence type="ECO:0000256" key="3">
    <source>
        <dbReference type="PIRNR" id="PIRNR002070"/>
    </source>
</evidence>
<dbReference type="Proteomes" id="UP000235670">
    <property type="component" value="Unassembled WGS sequence"/>
</dbReference>
<dbReference type="HAMAP" id="MF_00984">
    <property type="entry name" value="SSB"/>
    <property type="match status" value="1"/>
</dbReference>
<dbReference type="Gene3D" id="2.40.50.140">
    <property type="entry name" value="Nucleic acid-binding proteins"/>
    <property type="match status" value="1"/>
</dbReference>
<dbReference type="GO" id="GO:0006260">
    <property type="term" value="P:DNA replication"/>
    <property type="evidence" value="ECO:0007669"/>
    <property type="project" value="InterPro"/>
</dbReference>
<dbReference type="RefSeq" id="WP_102189947.1">
    <property type="nucleotide sequence ID" value="NZ_PNGT01000005.1"/>
</dbReference>
<dbReference type="GO" id="GO:0003697">
    <property type="term" value="F:single-stranded DNA binding"/>
    <property type="evidence" value="ECO:0007669"/>
    <property type="project" value="UniProtKB-UniRule"/>
</dbReference>
<organism evidence="4 5">
    <name type="scientific">Gemella sanguinis</name>
    <dbReference type="NCBI Taxonomy" id="84135"/>
    <lineage>
        <taxon>Bacteria</taxon>
        <taxon>Bacillati</taxon>
        <taxon>Bacillota</taxon>
        <taxon>Bacilli</taxon>
        <taxon>Bacillales</taxon>
        <taxon>Gemellaceae</taxon>
        <taxon>Gemella</taxon>
    </lineage>
</organism>
<evidence type="ECO:0000313" key="4">
    <source>
        <dbReference type="EMBL" id="PMC52359.1"/>
    </source>
</evidence>
<sequence length="138" mass="15686">MINNVVLVGRLTRDLELRYTTSNKAAVNFTLAVNRNFKNERGEFPADFIGCTAYGKQAENMARFLNKGSLIGVEGRISTRNYQGKDGKTVYITEVIADKVNFLESKKQGNNNQQAYPETSNVTDFYDFNSEYNPFMEQ</sequence>
<comment type="caution">
    <text evidence="2">Lacks conserved residue(s) required for the propagation of feature annotation.</text>
</comment>
<dbReference type="SUPFAM" id="SSF50249">
    <property type="entry name" value="Nucleic acid-binding proteins"/>
    <property type="match status" value="1"/>
</dbReference>
<evidence type="ECO:0000256" key="2">
    <source>
        <dbReference type="HAMAP-Rule" id="MF_00984"/>
    </source>
</evidence>
<evidence type="ECO:0000256" key="1">
    <source>
        <dbReference type="ARBA" id="ARBA00023125"/>
    </source>
</evidence>
<dbReference type="PANTHER" id="PTHR10302:SF27">
    <property type="entry name" value="SINGLE-STRANDED DNA-BINDING PROTEIN"/>
    <property type="match status" value="1"/>
</dbReference>
<dbReference type="NCBIfam" id="TIGR00621">
    <property type="entry name" value="ssb"/>
    <property type="match status" value="1"/>
</dbReference>
<comment type="caution">
    <text evidence="4">The sequence shown here is derived from an EMBL/GenBank/DDBJ whole genome shotgun (WGS) entry which is preliminary data.</text>
</comment>
<dbReference type="PROSITE" id="PS50935">
    <property type="entry name" value="SSB"/>
    <property type="match status" value="1"/>
</dbReference>
<dbReference type="InterPro" id="IPR000424">
    <property type="entry name" value="Primosome_PriB/ssb"/>
</dbReference>
<evidence type="ECO:0000313" key="5">
    <source>
        <dbReference type="Proteomes" id="UP000235670"/>
    </source>
</evidence>
<dbReference type="GO" id="GO:0009295">
    <property type="term" value="C:nucleoid"/>
    <property type="evidence" value="ECO:0007669"/>
    <property type="project" value="TreeGrafter"/>
</dbReference>
<proteinExistence type="inferred from homology"/>
<name>A0A2N6SER4_9BACL</name>
<gene>
    <name evidence="4" type="ORF">CJ218_05850</name>
</gene>